<dbReference type="OrthoDB" id="457670at2"/>
<feature type="transmembrane region" description="Helical" evidence="5">
    <location>
        <begin position="57"/>
        <end position="76"/>
    </location>
</feature>
<evidence type="ECO:0000313" key="6">
    <source>
        <dbReference type="EMBL" id="ATX65334.1"/>
    </source>
</evidence>
<feature type="transmembrane region" description="Helical" evidence="5">
    <location>
        <begin position="186"/>
        <end position="206"/>
    </location>
</feature>
<dbReference type="GO" id="GO:0005886">
    <property type="term" value="C:plasma membrane"/>
    <property type="evidence" value="ECO:0007669"/>
    <property type="project" value="UniProtKB-SubCell"/>
</dbReference>
<keyword evidence="7" id="KW-1185">Reference proteome</keyword>
<feature type="transmembrane region" description="Helical" evidence="5">
    <location>
        <begin position="252"/>
        <end position="273"/>
    </location>
</feature>
<reference evidence="6 7" key="1">
    <citation type="submission" date="2017-11" db="EMBL/GenBank/DDBJ databases">
        <title>Revised Sequence and Annotation of the Rhodobaca barguzinensis strain alga05 Genome.</title>
        <authorList>
            <person name="Kopejtka K."/>
            <person name="Tomasch J.M."/>
            <person name="Bunk B."/>
            <person name="Koblizek M."/>
        </authorList>
    </citation>
    <scope>NUCLEOTIDE SEQUENCE [LARGE SCALE GENOMIC DNA]</scope>
    <source>
        <strain evidence="7">alga05</strain>
    </source>
</reference>
<dbReference type="KEGG" id="rbg:BG454_05440"/>
<dbReference type="AlphaFoldDB" id="A0A2K8K7A0"/>
<keyword evidence="4 5" id="KW-0472">Membrane</keyword>
<protein>
    <recommendedName>
        <fullName evidence="5">Probable membrane transporter protein</fullName>
    </recommendedName>
</protein>
<dbReference type="RefSeq" id="WP_071478913.1">
    <property type="nucleotide sequence ID" value="NZ_CP024899.1"/>
</dbReference>
<dbReference type="Proteomes" id="UP000228948">
    <property type="component" value="Chromosome"/>
</dbReference>
<dbReference type="EMBL" id="CP024899">
    <property type="protein sequence ID" value="ATX65334.1"/>
    <property type="molecule type" value="Genomic_DNA"/>
</dbReference>
<evidence type="ECO:0000256" key="2">
    <source>
        <dbReference type="ARBA" id="ARBA00022692"/>
    </source>
</evidence>
<evidence type="ECO:0000256" key="1">
    <source>
        <dbReference type="ARBA" id="ARBA00004141"/>
    </source>
</evidence>
<accession>A0A2K8K7A0</accession>
<dbReference type="Pfam" id="PF01925">
    <property type="entry name" value="TauE"/>
    <property type="match status" value="1"/>
</dbReference>
<dbReference type="PANTHER" id="PTHR43483:SF3">
    <property type="entry name" value="MEMBRANE TRANSPORTER PROTEIN HI_0806-RELATED"/>
    <property type="match status" value="1"/>
</dbReference>
<dbReference type="STRING" id="441209.GCA_001870665_00002"/>
<proteinExistence type="inferred from homology"/>
<evidence type="ECO:0000256" key="5">
    <source>
        <dbReference type="RuleBase" id="RU363041"/>
    </source>
</evidence>
<name>A0A2K8K7A0_9RHOB</name>
<evidence type="ECO:0000256" key="3">
    <source>
        <dbReference type="ARBA" id="ARBA00022989"/>
    </source>
</evidence>
<feature type="transmembrane region" description="Helical" evidence="5">
    <location>
        <begin position="151"/>
        <end position="174"/>
    </location>
</feature>
<dbReference type="PANTHER" id="PTHR43483">
    <property type="entry name" value="MEMBRANE TRANSPORTER PROTEIN HI_0806-RELATED"/>
    <property type="match status" value="1"/>
</dbReference>
<keyword evidence="2 5" id="KW-0812">Transmembrane</keyword>
<comment type="subcellular location">
    <subcellularLocation>
        <location evidence="5">Cell membrane</location>
        <topology evidence="5">Multi-pass membrane protein</topology>
    </subcellularLocation>
    <subcellularLocation>
        <location evidence="1">Membrane</location>
        <topology evidence="1">Multi-pass membrane protein</topology>
    </subcellularLocation>
</comment>
<feature type="transmembrane region" description="Helical" evidence="5">
    <location>
        <begin position="218"/>
        <end position="240"/>
    </location>
</feature>
<feature type="transmembrane region" description="Helical" evidence="5">
    <location>
        <begin position="12"/>
        <end position="45"/>
    </location>
</feature>
<sequence>MDLLSPELLSIAVTLLIAGALTGMLAGMFGVGGGALIVPVLYEVFGVLDVPDETRMPLAVGTSLAIIIPTSIRSWLSHRARGAVDAALLRAWAVPIVLGVLVGATIARFAPALVFQLVFVVVAGVNAVKLISGTTRWDIATDLPKGALLRAYGWVIGLLSSLMGIGGGQIANIIMTTHGRPIHQSVATSAGIGVLISIPGAIGYMIAGWGQPGLPVDAVGFVSLIGFLLFVPTTLLTAGLGVRLAHSLSSRALQLAFGLFLMVVCLRFIYAIVVG</sequence>
<evidence type="ECO:0000256" key="4">
    <source>
        <dbReference type="ARBA" id="ARBA00023136"/>
    </source>
</evidence>
<dbReference type="InterPro" id="IPR002781">
    <property type="entry name" value="TM_pro_TauE-like"/>
</dbReference>
<feature type="transmembrane region" description="Helical" evidence="5">
    <location>
        <begin position="88"/>
        <end position="106"/>
    </location>
</feature>
<organism evidence="6 7">
    <name type="scientific">Roseinatronobacter bogoriensis subsp. barguzinensis</name>
    <dbReference type="NCBI Taxonomy" id="441209"/>
    <lineage>
        <taxon>Bacteria</taxon>
        <taxon>Pseudomonadati</taxon>
        <taxon>Pseudomonadota</taxon>
        <taxon>Alphaproteobacteria</taxon>
        <taxon>Rhodobacterales</taxon>
        <taxon>Paracoccaceae</taxon>
        <taxon>Roseinatronobacter</taxon>
    </lineage>
</organism>
<keyword evidence="3 5" id="KW-1133">Transmembrane helix</keyword>
<keyword evidence="5" id="KW-1003">Cell membrane</keyword>
<gene>
    <name evidence="6" type="ORF">BG454_05440</name>
</gene>
<comment type="similarity">
    <text evidence="5">Belongs to the 4-toluene sulfonate uptake permease (TSUP) (TC 2.A.102) family.</text>
</comment>
<evidence type="ECO:0000313" key="7">
    <source>
        <dbReference type="Proteomes" id="UP000228948"/>
    </source>
</evidence>